<protein>
    <submittedName>
        <fullName evidence="1">Uncharacterized protein</fullName>
    </submittedName>
</protein>
<accession>A0AAD6ITH8</accession>
<dbReference type="AlphaFoldDB" id="A0AAD6ITH8"/>
<sequence length="268" mass="29914">MQTITVSRGNVRSPTYVRENKEAFYGKYRQPLFGSDGHDPTTANLTDDLKNISKYTIHQLIQAAMESESKKTSGFLRCAWVWGIGYVLRDQFADERVIAPVGLAITEMISSCEQLEILRQQCLDIQEKADEKDDSALRSVARRSMIEYLDVRCLRRITGHGHEPVVKFPRDALSTLNFGGGWAGMVYECAVQVFPGLMPPYTPGNMTEHFAAMANTIASLPRDQLETTGHTLIPVYTSLDADWGPTSVTCAISSILQAGLNCRWQDIM</sequence>
<proteinExistence type="predicted"/>
<evidence type="ECO:0000313" key="1">
    <source>
        <dbReference type="EMBL" id="KAJ6258359.1"/>
    </source>
</evidence>
<organism evidence="1 2">
    <name type="scientific">Drechslerella dactyloides</name>
    <name type="common">Nematode-trapping fungus</name>
    <name type="synonym">Arthrobotrys dactyloides</name>
    <dbReference type="NCBI Taxonomy" id="74499"/>
    <lineage>
        <taxon>Eukaryota</taxon>
        <taxon>Fungi</taxon>
        <taxon>Dikarya</taxon>
        <taxon>Ascomycota</taxon>
        <taxon>Pezizomycotina</taxon>
        <taxon>Orbiliomycetes</taxon>
        <taxon>Orbiliales</taxon>
        <taxon>Orbiliaceae</taxon>
        <taxon>Drechslerella</taxon>
    </lineage>
</organism>
<keyword evidence="2" id="KW-1185">Reference proteome</keyword>
<dbReference type="EMBL" id="JAQGDS010000008">
    <property type="protein sequence ID" value="KAJ6258359.1"/>
    <property type="molecule type" value="Genomic_DNA"/>
</dbReference>
<gene>
    <name evidence="1" type="ORF">Dda_6399</name>
</gene>
<reference evidence="1" key="1">
    <citation type="submission" date="2023-01" db="EMBL/GenBank/DDBJ databases">
        <title>The chitinases involved in constricting ring structure development in the nematode-trapping fungus Drechslerella dactyloides.</title>
        <authorList>
            <person name="Wang R."/>
            <person name="Zhang L."/>
            <person name="Tang P."/>
            <person name="Li S."/>
            <person name="Liang L."/>
        </authorList>
    </citation>
    <scope>NUCLEOTIDE SEQUENCE</scope>
    <source>
        <strain evidence="1">YMF1.00031</strain>
    </source>
</reference>
<dbReference type="Proteomes" id="UP001221413">
    <property type="component" value="Unassembled WGS sequence"/>
</dbReference>
<name>A0AAD6ITH8_DREDA</name>
<evidence type="ECO:0000313" key="2">
    <source>
        <dbReference type="Proteomes" id="UP001221413"/>
    </source>
</evidence>
<comment type="caution">
    <text evidence="1">The sequence shown here is derived from an EMBL/GenBank/DDBJ whole genome shotgun (WGS) entry which is preliminary data.</text>
</comment>